<dbReference type="Proteomes" id="UP000033163">
    <property type="component" value="Chromosome I"/>
</dbReference>
<sequence length="102" mass="11188">MTNIVNITDKFTKEDKGILQIGNKKYEIDKSVEAVMRFEELADDQRVKAVVAALEGALGEKASKEIGVRKMGAENLKVLLSGVTAAMQGISFEEVAARFQQQ</sequence>
<evidence type="ECO:0000313" key="2">
    <source>
        <dbReference type="Proteomes" id="UP000033163"/>
    </source>
</evidence>
<dbReference type="EMBL" id="LN831776">
    <property type="protein sequence ID" value="CQR51483.1"/>
    <property type="molecule type" value="Genomic_DNA"/>
</dbReference>
<dbReference type="HOGENOM" id="CLU_175378_0_0_9"/>
<organism evidence="1 2">
    <name type="scientific">Paenibacillus riograndensis SBR5</name>
    <dbReference type="NCBI Taxonomy" id="1073571"/>
    <lineage>
        <taxon>Bacteria</taxon>
        <taxon>Bacillati</taxon>
        <taxon>Bacillota</taxon>
        <taxon>Bacilli</taxon>
        <taxon>Bacillales</taxon>
        <taxon>Paenibacillaceae</taxon>
        <taxon>Paenibacillus</taxon>
        <taxon>Paenibacillus sonchi group</taxon>
    </lineage>
</organism>
<proteinExistence type="predicted"/>
<dbReference type="PATRIC" id="fig|1073571.4.peg.213"/>
<evidence type="ECO:0000313" key="1">
    <source>
        <dbReference type="EMBL" id="CQR51483.1"/>
    </source>
</evidence>
<gene>
    <name evidence="1" type="ORF">PRIO_0229</name>
</gene>
<accession>A0A0E3WFZ9</accession>
<dbReference type="RefSeq" id="WP_020425743.1">
    <property type="nucleotide sequence ID" value="NZ_AGBD01000028.1"/>
</dbReference>
<protein>
    <submittedName>
        <fullName evidence="1">Uncharacterized protein</fullName>
    </submittedName>
</protein>
<dbReference type="AlphaFoldDB" id="A0A0E3WFZ9"/>
<dbReference type="KEGG" id="pri:PRIO_0229"/>
<name>A0A0E3WFZ9_9BACL</name>
<reference evidence="2" key="1">
    <citation type="submission" date="2015-03" db="EMBL/GenBank/DDBJ databases">
        <authorList>
            <person name="Wibberg D."/>
        </authorList>
    </citation>
    <scope>NUCLEOTIDE SEQUENCE [LARGE SCALE GENOMIC DNA]</scope>
</reference>